<evidence type="ECO:0000256" key="2">
    <source>
        <dbReference type="SAM" id="MobiDB-lite"/>
    </source>
</evidence>
<dbReference type="AlphaFoldDB" id="T1H7Q3"/>
<dbReference type="OMA" id="HENHVQT"/>
<evidence type="ECO:0000256" key="3">
    <source>
        <dbReference type="SAM" id="SignalP"/>
    </source>
</evidence>
<dbReference type="InParanoid" id="T1H7Q3"/>
<name>T1H7Q3_RHOPR</name>
<evidence type="ECO:0000313" key="5">
    <source>
        <dbReference type="Proteomes" id="UP000015103"/>
    </source>
</evidence>
<dbReference type="Proteomes" id="UP000015103">
    <property type="component" value="Unassembled WGS sequence"/>
</dbReference>
<organism evidence="4 5">
    <name type="scientific">Rhodnius prolixus</name>
    <name type="common">Triatomid bug</name>
    <dbReference type="NCBI Taxonomy" id="13249"/>
    <lineage>
        <taxon>Eukaryota</taxon>
        <taxon>Metazoa</taxon>
        <taxon>Ecdysozoa</taxon>
        <taxon>Arthropoda</taxon>
        <taxon>Hexapoda</taxon>
        <taxon>Insecta</taxon>
        <taxon>Pterygota</taxon>
        <taxon>Neoptera</taxon>
        <taxon>Paraneoptera</taxon>
        <taxon>Hemiptera</taxon>
        <taxon>Heteroptera</taxon>
        <taxon>Panheteroptera</taxon>
        <taxon>Cimicomorpha</taxon>
        <taxon>Reduviidae</taxon>
        <taxon>Triatominae</taxon>
        <taxon>Rhodnius</taxon>
    </lineage>
</organism>
<dbReference type="EMBL" id="ACPB03008226">
    <property type="status" value="NOT_ANNOTATED_CDS"/>
    <property type="molecule type" value="Genomic_DNA"/>
</dbReference>
<keyword evidence="5" id="KW-1185">Reference proteome</keyword>
<feature type="compositionally biased region" description="Acidic residues" evidence="2">
    <location>
        <begin position="267"/>
        <end position="288"/>
    </location>
</feature>
<feature type="compositionally biased region" description="Basic and acidic residues" evidence="2">
    <location>
        <begin position="131"/>
        <end position="146"/>
    </location>
</feature>
<dbReference type="HOGENOM" id="CLU_967453_0_0_1"/>
<dbReference type="EnsemblMetazoa" id="RPRC000031-RA">
    <property type="protein sequence ID" value="RPRC000031-PA"/>
    <property type="gene ID" value="RPRC000031"/>
</dbReference>
<feature type="chain" id="PRO_5043321305" evidence="3">
    <location>
        <begin position="19"/>
        <end position="288"/>
    </location>
</feature>
<feature type="signal peptide" evidence="3">
    <location>
        <begin position="1"/>
        <end position="18"/>
    </location>
</feature>
<protein>
    <submittedName>
        <fullName evidence="4">Uncharacterized protein</fullName>
    </submittedName>
</protein>
<dbReference type="VEuPathDB" id="VectorBase:RPRC000031"/>
<feature type="region of interest" description="Disordered" evidence="2">
    <location>
        <begin position="119"/>
        <end position="149"/>
    </location>
</feature>
<evidence type="ECO:0000256" key="1">
    <source>
        <dbReference type="SAM" id="Coils"/>
    </source>
</evidence>
<feature type="region of interest" description="Disordered" evidence="2">
    <location>
        <begin position="250"/>
        <end position="288"/>
    </location>
</feature>
<keyword evidence="3" id="KW-0732">Signal</keyword>
<sequence>MYTQVSIAVLLLVGCSLAYPRTYQEQRQTFYTQPIPVHQRLAAAPQLYYQQQPILQVPAATSLLPNNVNSGVRYGQQQVLYVVPSGSQVYYEEGAEGEESGGSLYNLFNGLVSYFPFQSGEKPAEGGGAEGEAKPEKTEEKPEKLEQSAGSENLIGASEQLQQGIQAQQVLHPQPLQFQAQKQQHQQLLQQQQQQQQQALEKYLALRNQFVANTPALGLPSPNLLYYKNVAQLADYNTKPGAAAIAFQRHLSKKGHENHVQTTTEKEENENEESGTDGESTNEELEHS</sequence>
<reference evidence="4" key="1">
    <citation type="submission" date="2015-05" db="UniProtKB">
        <authorList>
            <consortium name="EnsemblMetazoa"/>
        </authorList>
    </citation>
    <scope>IDENTIFICATION</scope>
</reference>
<feature type="coiled-coil region" evidence="1">
    <location>
        <begin position="178"/>
        <end position="209"/>
    </location>
</feature>
<proteinExistence type="predicted"/>
<accession>T1H7Q3</accession>
<dbReference type="EMBL" id="ACPB03008227">
    <property type="status" value="NOT_ANNOTATED_CDS"/>
    <property type="molecule type" value="Genomic_DNA"/>
</dbReference>
<evidence type="ECO:0000313" key="4">
    <source>
        <dbReference type="EnsemblMetazoa" id="RPRC000031-PA"/>
    </source>
</evidence>
<keyword evidence="1" id="KW-0175">Coiled coil</keyword>